<sequence length="14" mass="1675">MDVAHSLRFIPQFN</sequence>
<accession>A0A2U3B8R2</accession>
<gene>
    <name evidence="1" type="ORF">DI392_11950</name>
</gene>
<name>A0A2U3B8R2_9VIBR</name>
<dbReference type="Proteomes" id="UP000245362">
    <property type="component" value="Unassembled WGS sequence"/>
</dbReference>
<keyword evidence="2" id="KW-1185">Reference proteome</keyword>
<evidence type="ECO:0000313" key="1">
    <source>
        <dbReference type="EMBL" id="PWI33173.1"/>
    </source>
</evidence>
<dbReference type="EMBL" id="QFWT01000006">
    <property type="protein sequence ID" value="PWI33173.1"/>
    <property type="molecule type" value="Genomic_DNA"/>
</dbReference>
<reference evidence="1 2" key="1">
    <citation type="submission" date="2018-05" db="EMBL/GenBank/DDBJ databases">
        <title>Vibrio limimaris sp. nov., isolated from marine sediment.</title>
        <authorList>
            <person name="Li C.-M."/>
        </authorList>
    </citation>
    <scope>NUCLEOTIDE SEQUENCE [LARGE SCALE GENOMIC DNA]</scope>
    <source>
        <strain evidence="1 2">E4404</strain>
    </source>
</reference>
<organism evidence="1 2">
    <name type="scientific">Vibrio albus</name>
    <dbReference type="NCBI Taxonomy" id="2200953"/>
    <lineage>
        <taxon>Bacteria</taxon>
        <taxon>Pseudomonadati</taxon>
        <taxon>Pseudomonadota</taxon>
        <taxon>Gammaproteobacteria</taxon>
        <taxon>Vibrionales</taxon>
        <taxon>Vibrionaceae</taxon>
        <taxon>Vibrio</taxon>
    </lineage>
</organism>
<evidence type="ECO:0000313" key="2">
    <source>
        <dbReference type="Proteomes" id="UP000245362"/>
    </source>
</evidence>
<protein>
    <submittedName>
        <fullName evidence="1">Uncharacterized protein</fullName>
    </submittedName>
</protein>
<proteinExistence type="predicted"/>
<comment type="caution">
    <text evidence="1">The sequence shown here is derived from an EMBL/GenBank/DDBJ whole genome shotgun (WGS) entry which is preliminary data.</text>
</comment>